<evidence type="ECO:0000259" key="1">
    <source>
        <dbReference type="Pfam" id="PF02752"/>
    </source>
</evidence>
<keyword evidence="3" id="KW-1185">Reference proteome</keyword>
<dbReference type="Proteomes" id="UP001498771">
    <property type="component" value="Unassembled WGS sequence"/>
</dbReference>
<feature type="domain" description="Arrestin C-terminal-like" evidence="1">
    <location>
        <begin position="175"/>
        <end position="323"/>
    </location>
</feature>
<sequence>MPLTISIRGPPNADFVLGYPGIDASWPRICGVVEVRSKTGGPFRLKTLELQLYRSEEITVHTARVMKQMRKETYAVGRPVQLHDDSSRNSYLSMSFPFIYTLPFAREMELPSSMHIPKTASTIYSLQAAALEDDIKVTDYVRTFCPITILRYDTISVFSEFRQQQTVVAKSDDSLVDVALTLDRIAFGPGDPVHMVIDIVPNPDLQYKSSKVKIKSIYIDLQEIINFGTVSDGIIPKIKTIQAEKLDMANHISLGNQAHQQDITFTFPVPKRTNREVLQRDEAASPNTLLSSFTQVSALYSVSFILKIGVRFSGCKDVELNHTLTVTPFDSATCQALLYPLNNAIKTTVGATPLQPTPTFIKANDPVAASKLGITMSGQQRSLWIE</sequence>
<dbReference type="InterPro" id="IPR011022">
    <property type="entry name" value="Arrestin_C-like"/>
</dbReference>
<accession>A0ABR1FBY5</accession>
<dbReference type="Pfam" id="PF02752">
    <property type="entry name" value="Arrestin_C"/>
    <property type="match status" value="1"/>
</dbReference>
<evidence type="ECO:0000313" key="3">
    <source>
        <dbReference type="Proteomes" id="UP001498771"/>
    </source>
</evidence>
<evidence type="ECO:0000313" key="2">
    <source>
        <dbReference type="EMBL" id="KAK7207267.1"/>
    </source>
</evidence>
<dbReference type="RefSeq" id="XP_064770300.1">
    <property type="nucleotide sequence ID" value="XM_064914384.1"/>
</dbReference>
<gene>
    <name evidence="2" type="ORF">BZA70DRAFT_292640</name>
</gene>
<organism evidence="2 3">
    <name type="scientific">Myxozyma melibiosi</name>
    <dbReference type="NCBI Taxonomy" id="54550"/>
    <lineage>
        <taxon>Eukaryota</taxon>
        <taxon>Fungi</taxon>
        <taxon>Dikarya</taxon>
        <taxon>Ascomycota</taxon>
        <taxon>Saccharomycotina</taxon>
        <taxon>Lipomycetes</taxon>
        <taxon>Lipomycetales</taxon>
        <taxon>Lipomycetaceae</taxon>
        <taxon>Myxozyma</taxon>
    </lineage>
</organism>
<reference evidence="2 3" key="1">
    <citation type="submission" date="2024-03" db="EMBL/GenBank/DDBJ databases">
        <title>Genome-scale model development and genomic sequencing of the oleaginous clade Lipomyces.</title>
        <authorList>
            <consortium name="Lawrence Berkeley National Laboratory"/>
            <person name="Czajka J.J."/>
            <person name="Han Y."/>
            <person name="Kim J."/>
            <person name="Mondo S.J."/>
            <person name="Hofstad B.A."/>
            <person name="Robles A."/>
            <person name="Haridas S."/>
            <person name="Riley R."/>
            <person name="LaButti K."/>
            <person name="Pangilinan J."/>
            <person name="Andreopoulos W."/>
            <person name="Lipzen A."/>
            <person name="Yan J."/>
            <person name="Wang M."/>
            <person name="Ng V."/>
            <person name="Grigoriev I.V."/>
            <person name="Spatafora J.W."/>
            <person name="Magnuson J.K."/>
            <person name="Baker S.E."/>
            <person name="Pomraning K.R."/>
        </authorList>
    </citation>
    <scope>NUCLEOTIDE SEQUENCE [LARGE SCALE GENOMIC DNA]</scope>
    <source>
        <strain evidence="2 3">Phaff 52-87</strain>
    </source>
</reference>
<dbReference type="GeneID" id="90039896"/>
<comment type="caution">
    <text evidence="2">The sequence shown here is derived from an EMBL/GenBank/DDBJ whole genome shotgun (WGS) entry which is preliminary data.</text>
</comment>
<proteinExistence type="predicted"/>
<dbReference type="PANTHER" id="PTHR36419:SF1">
    <property type="entry name" value="RHO1 GEF LOCALIZING PROTEIN 1"/>
    <property type="match status" value="1"/>
</dbReference>
<name>A0ABR1FBY5_9ASCO</name>
<protein>
    <recommendedName>
        <fullName evidence="1">Arrestin C-terminal-like domain-containing protein</fullName>
    </recommendedName>
</protein>
<dbReference type="EMBL" id="JBBJBU010000001">
    <property type="protein sequence ID" value="KAK7207267.1"/>
    <property type="molecule type" value="Genomic_DNA"/>
</dbReference>
<dbReference type="InterPro" id="IPR053060">
    <property type="entry name" value="Cytokinesis_Signaling_Reg"/>
</dbReference>
<dbReference type="PANTHER" id="PTHR36419">
    <property type="entry name" value="ARRESTIN FAMILY PROTEIN 1"/>
    <property type="match status" value="1"/>
</dbReference>